<dbReference type="SUPFAM" id="SSF56176">
    <property type="entry name" value="FAD-binding/transporter-associated domain-like"/>
    <property type="match status" value="1"/>
</dbReference>
<evidence type="ECO:0000259" key="5">
    <source>
        <dbReference type="PROSITE" id="PS51387"/>
    </source>
</evidence>
<dbReference type="GO" id="GO:0003677">
    <property type="term" value="F:DNA binding"/>
    <property type="evidence" value="ECO:0007669"/>
    <property type="project" value="UniProtKB-KW"/>
</dbReference>
<evidence type="ECO:0000256" key="3">
    <source>
        <dbReference type="ARBA" id="ARBA00023163"/>
    </source>
</evidence>
<feature type="domain" description="HTH luxR-type" evidence="4">
    <location>
        <begin position="320"/>
        <end position="385"/>
    </location>
</feature>
<dbReference type="Pfam" id="PF00196">
    <property type="entry name" value="GerE"/>
    <property type="match status" value="1"/>
</dbReference>
<dbReference type="SUPFAM" id="SSF46894">
    <property type="entry name" value="C-terminal effector domain of the bipartite response regulators"/>
    <property type="match status" value="1"/>
</dbReference>
<dbReference type="Gene3D" id="3.30.465.10">
    <property type="match status" value="1"/>
</dbReference>
<evidence type="ECO:0000313" key="7">
    <source>
        <dbReference type="Proteomes" id="UP000294829"/>
    </source>
</evidence>
<dbReference type="AlphaFoldDB" id="A0A4R5VXK2"/>
<evidence type="ECO:0000256" key="2">
    <source>
        <dbReference type="ARBA" id="ARBA00023125"/>
    </source>
</evidence>
<sequence length="388" mass="42818">MNLARNMNIHLLASTADHLKNSLLPAHPLVSTSIASRIANKFGGAFPDGVADPINTQQVRSLFQYAQQHQAKIVVCRNSSWYTPFVAGGRPILLINIANLMFFDLDEHNGMVSFGVGISAVDLEIKLRAKGFSLGHFSQLVDYPTLCDLASEVRDKDVLAAGFGVSSFLIGAVFASPNDIWVVSAASMIPESEDLYQALYFGGDLPAILTQVTVRVTPINMLTTQRLAPSVTANKGDEGEAEFMLWEKQFAPLNKSAQRFLSDLEKSEYQSLMIQLHDAIGQSRDHFNWGEYCIDIVPSEDEAAIYSVKIAAQKVGSSAWLQTKFGLTARESKVCYLLLRGRTDKDTARLLNLSYWTVRTHVSNILRKFGVSSRNEIGVIILDAITQQ</sequence>
<feature type="domain" description="FAD-binding PCMH-type" evidence="5">
    <location>
        <begin position="43"/>
        <end position="219"/>
    </location>
</feature>
<dbReference type="PANTHER" id="PTHR44688:SF16">
    <property type="entry name" value="DNA-BINDING TRANSCRIPTIONAL ACTIVATOR DEVR_DOSR"/>
    <property type="match status" value="1"/>
</dbReference>
<dbReference type="GO" id="GO:0006355">
    <property type="term" value="P:regulation of DNA-templated transcription"/>
    <property type="evidence" value="ECO:0007669"/>
    <property type="project" value="InterPro"/>
</dbReference>
<dbReference type="PANTHER" id="PTHR44688">
    <property type="entry name" value="DNA-BINDING TRANSCRIPTIONAL ACTIVATOR DEVR_DOSR"/>
    <property type="match status" value="1"/>
</dbReference>
<gene>
    <name evidence="6" type="ORF">E2I14_14345</name>
</gene>
<evidence type="ECO:0000259" key="4">
    <source>
        <dbReference type="PROSITE" id="PS50043"/>
    </source>
</evidence>
<dbReference type="InterPro" id="IPR000792">
    <property type="entry name" value="Tscrpt_reg_LuxR_C"/>
</dbReference>
<dbReference type="SMART" id="SM00421">
    <property type="entry name" value="HTH_LUXR"/>
    <property type="match status" value="1"/>
</dbReference>
<dbReference type="InterPro" id="IPR036318">
    <property type="entry name" value="FAD-bd_PCMH-like_sf"/>
</dbReference>
<dbReference type="OrthoDB" id="9811557at2"/>
<dbReference type="InterPro" id="IPR016032">
    <property type="entry name" value="Sig_transdc_resp-reg_C-effctor"/>
</dbReference>
<dbReference type="PROSITE" id="PS51387">
    <property type="entry name" value="FAD_PCMH"/>
    <property type="match status" value="1"/>
</dbReference>
<keyword evidence="1" id="KW-0805">Transcription regulation</keyword>
<accession>A0A4R5VXK2</accession>
<dbReference type="PROSITE" id="PS50043">
    <property type="entry name" value="HTH_LUXR_2"/>
    <property type="match status" value="1"/>
</dbReference>
<dbReference type="InterPro" id="IPR036388">
    <property type="entry name" value="WH-like_DNA-bd_sf"/>
</dbReference>
<evidence type="ECO:0000256" key="1">
    <source>
        <dbReference type="ARBA" id="ARBA00023015"/>
    </source>
</evidence>
<evidence type="ECO:0000313" key="6">
    <source>
        <dbReference type="EMBL" id="TDK63746.1"/>
    </source>
</evidence>
<dbReference type="PRINTS" id="PR00038">
    <property type="entry name" value="HTHLUXR"/>
</dbReference>
<keyword evidence="2" id="KW-0238">DNA-binding</keyword>
<dbReference type="EMBL" id="SMYL01000008">
    <property type="protein sequence ID" value="TDK63746.1"/>
    <property type="molecule type" value="Genomic_DNA"/>
</dbReference>
<dbReference type="InterPro" id="IPR016169">
    <property type="entry name" value="FAD-bd_PCMH_sub2"/>
</dbReference>
<reference evidence="6 7" key="1">
    <citation type="submission" date="2019-03" db="EMBL/GenBank/DDBJ databases">
        <title>Sapientia aquatica gen. nov., sp. nov., isolated from a crater lake.</title>
        <authorList>
            <person name="Felfoldi T."/>
            <person name="Szabo A."/>
            <person name="Toth E."/>
            <person name="Schumann P."/>
            <person name="Keki Z."/>
            <person name="Marialigeti K."/>
            <person name="Mathe I."/>
        </authorList>
    </citation>
    <scope>NUCLEOTIDE SEQUENCE [LARGE SCALE GENOMIC DNA]</scope>
    <source>
        <strain evidence="6 7">SA-152</strain>
    </source>
</reference>
<keyword evidence="7" id="KW-1185">Reference proteome</keyword>
<dbReference type="Proteomes" id="UP000294829">
    <property type="component" value="Unassembled WGS sequence"/>
</dbReference>
<organism evidence="6 7">
    <name type="scientific">Sapientia aquatica</name>
    <dbReference type="NCBI Taxonomy" id="1549640"/>
    <lineage>
        <taxon>Bacteria</taxon>
        <taxon>Pseudomonadati</taxon>
        <taxon>Pseudomonadota</taxon>
        <taxon>Betaproteobacteria</taxon>
        <taxon>Burkholderiales</taxon>
        <taxon>Oxalobacteraceae</taxon>
        <taxon>Sapientia</taxon>
    </lineage>
</organism>
<keyword evidence="3" id="KW-0804">Transcription</keyword>
<dbReference type="GO" id="GO:0071949">
    <property type="term" value="F:FAD binding"/>
    <property type="evidence" value="ECO:0007669"/>
    <property type="project" value="InterPro"/>
</dbReference>
<dbReference type="Gene3D" id="1.10.10.10">
    <property type="entry name" value="Winged helix-like DNA-binding domain superfamily/Winged helix DNA-binding domain"/>
    <property type="match status" value="1"/>
</dbReference>
<name>A0A4R5VXK2_9BURK</name>
<comment type="caution">
    <text evidence="6">The sequence shown here is derived from an EMBL/GenBank/DDBJ whole genome shotgun (WGS) entry which is preliminary data.</text>
</comment>
<dbReference type="InterPro" id="IPR016166">
    <property type="entry name" value="FAD-bd_PCMH"/>
</dbReference>
<proteinExistence type="predicted"/>
<dbReference type="CDD" id="cd06170">
    <property type="entry name" value="LuxR_C_like"/>
    <property type="match status" value="1"/>
</dbReference>
<protein>
    <submittedName>
        <fullName evidence="6">FAD-binding protein</fullName>
    </submittedName>
</protein>